<accession>A0A6J7LCL3</accession>
<name>A0A6J7LCL3_9ZZZZ</name>
<keyword evidence="1" id="KW-1133">Transmembrane helix</keyword>
<evidence type="ECO:0000313" key="2">
    <source>
        <dbReference type="EMBL" id="CAB4964762.1"/>
    </source>
</evidence>
<gene>
    <name evidence="2" type="ORF">UFOPK3773_02299</name>
</gene>
<keyword evidence="1" id="KW-0812">Transmembrane</keyword>
<dbReference type="EMBL" id="CAFBNF010000381">
    <property type="protein sequence ID" value="CAB4964762.1"/>
    <property type="molecule type" value="Genomic_DNA"/>
</dbReference>
<reference evidence="2" key="1">
    <citation type="submission" date="2020-05" db="EMBL/GenBank/DDBJ databases">
        <authorList>
            <person name="Chiriac C."/>
            <person name="Salcher M."/>
            <person name="Ghai R."/>
            <person name="Kavagutti S V."/>
        </authorList>
    </citation>
    <scope>NUCLEOTIDE SEQUENCE</scope>
</reference>
<sequence>MSTDIPAANPRRWVRVSVAGVCAVVALSALWLVVTGLLAYREATAVNDTVRAAESALATQSFADVAEALPAARESAHRAAQLTSGAPWWVAGHLPFVGSWVTSAQSLLWSFDSVLAATAPLDSGLTAVANGRLRSADGSVNLGLLTDAVPSLNDTANAARDAEVTLNSIDATSVPAPLAATLQLWTARLPEIVASLDSAAEFATHIPPLLGANGKRTWLVLLQNPAEARATGGLIGGYALVTADRGHLALTSSGSNDDLLKNGPITTSVVSQGLRDLWRKDLADWRSINLSPHFPDTGILAHEGMNERGTPVDGVVAVDPTIVSALLAGTGPLTVGGTELTSTTVADYITRQVYVDHPNDAAKDAALLSILRQTMVALTTGSLDAPALGTALLASVPDGHLKAWSPNATEQAWLEPSAVGGSVSVDRGPHIALGLNNGAGNKIDAFITSAAEYLAGGCPSFARQNSQLTIAMTNAAPEGLPEYVSARFDSPDAPAAGERILLAVYAPVGALLYDATLDGTPVPIGGGIDRDRPVWTVEIDLDRLATRVLVLDFSEDTVQGSTPTISAPPMANRMDARAGYELTCGVEPE</sequence>
<protein>
    <submittedName>
        <fullName evidence="2">Unannotated protein</fullName>
    </submittedName>
</protein>
<dbReference type="Pfam" id="PF13196">
    <property type="entry name" value="DUF4012"/>
    <property type="match status" value="1"/>
</dbReference>
<dbReference type="AlphaFoldDB" id="A0A6J7LCL3"/>
<dbReference type="InterPro" id="IPR025101">
    <property type="entry name" value="DUF4012"/>
</dbReference>
<proteinExistence type="predicted"/>
<evidence type="ECO:0000256" key="1">
    <source>
        <dbReference type="SAM" id="Phobius"/>
    </source>
</evidence>
<keyword evidence="1" id="KW-0472">Membrane</keyword>
<organism evidence="2">
    <name type="scientific">freshwater metagenome</name>
    <dbReference type="NCBI Taxonomy" id="449393"/>
    <lineage>
        <taxon>unclassified sequences</taxon>
        <taxon>metagenomes</taxon>
        <taxon>ecological metagenomes</taxon>
    </lineage>
</organism>
<feature type="transmembrane region" description="Helical" evidence="1">
    <location>
        <begin position="12"/>
        <end position="40"/>
    </location>
</feature>